<dbReference type="EMBL" id="ABDF02000005">
    <property type="protein sequence ID" value="EHK24010.1"/>
    <property type="molecule type" value="Genomic_DNA"/>
</dbReference>
<dbReference type="PANTHER" id="PTHR47424:SF3">
    <property type="entry name" value="REGULATORY PROTEIN GAL4"/>
    <property type="match status" value="1"/>
</dbReference>
<evidence type="ECO:0000256" key="5">
    <source>
        <dbReference type="SAM" id="MobiDB-lite"/>
    </source>
</evidence>
<feature type="compositionally biased region" description="Polar residues" evidence="5">
    <location>
        <begin position="222"/>
        <end position="243"/>
    </location>
</feature>
<evidence type="ECO:0000256" key="3">
    <source>
        <dbReference type="ARBA" id="ARBA00023163"/>
    </source>
</evidence>
<feature type="region of interest" description="Disordered" evidence="5">
    <location>
        <begin position="220"/>
        <end position="243"/>
    </location>
</feature>
<dbReference type="OrthoDB" id="424974at2759"/>
<dbReference type="eggNOG" id="ENOG502TD64">
    <property type="taxonomic scope" value="Eukaryota"/>
</dbReference>
<sequence length="288" mass="32282">MCDVPREIAENIHLVGQSLGEQGSISLLTKYISEIPKYCLQFDEFISSLPSHLQEANEHAVDECFQIQGQILRTRSVYVKLTVLRPCLLASVSNRTIRSELRKAKTGNASLSMGLLNDINKLCVTTAREILDKVHKNIHIVYRASTWHTLRVTFGSATVLLAASLMPDLGVDLDQEPNKTSWEQAIAIFEFYISYDISAQGGIQALWDYRQKLEATKRRGESSLTEMTRVEAQQTSQGGSTAAVSAETFPSMENLFFGTDAQISGSDLPQAFYDWNWLDFDIPEFMIS</sequence>
<keyword evidence="2" id="KW-0238">DNA-binding</keyword>
<dbReference type="GO" id="GO:0000978">
    <property type="term" value="F:RNA polymerase II cis-regulatory region sequence-specific DNA binding"/>
    <property type="evidence" value="ECO:0007669"/>
    <property type="project" value="TreeGrafter"/>
</dbReference>
<evidence type="ECO:0000256" key="4">
    <source>
        <dbReference type="ARBA" id="ARBA00023242"/>
    </source>
</evidence>
<dbReference type="GO" id="GO:0005634">
    <property type="term" value="C:nucleus"/>
    <property type="evidence" value="ECO:0007669"/>
    <property type="project" value="TreeGrafter"/>
</dbReference>
<organism evidence="6 7">
    <name type="scientific">Hypocrea virens (strain Gv29-8 / FGSC 10586)</name>
    <name type="common">Gliocladium virens</name>
    <name type="synonym">Trichoderma virens</name>
    <dbReference type="NCBI Taxonomy" id="413071"/>
    <lineage>
        <taxon>Eukaryota</taxon>
        <taxon>Fungi</taxon>
        <taxon>Dikarya</taxon>
        <taxon>Ascomycota</taxon>
        <taxon>Pezizomycotina</taxon>
        <taxon>Sordariomycetes</taxon>
        <taxon>Hypocreomycetidae</taxon>
        <taxon>Hypocreales</taxon>
        <taxon>Hypocreaceae</taxon>
        <taxon>Trichoderma</taxon>
    </lineage>
</organism>
<keyword evidence="1" id="KW-0805">Transcription regulation</keyword>
<dbReference type="GO" id="GO:0000981">
    <property type="term" value="F:DNA-binding transcription factor activity, RNA polymerase II-specific"/>
    <property type="evidence" value="ECO:0007669"/>
    <property type="project" value="TreeGrafter"/>
</dbReference>
<dbReference type="CDD" id="cd12148">
    <property type="entry name" value="fungal_TF_MHR"/>
    <property type="match status" value="1"/>
</dbReference>
<gene>
    <name evidence="6" type="ORF">TRIVIDRAFT_67649</name>
</gene>
<evidence type="ECO:0008006" key="8">
    <source>
        <dbReference type="Google" id="ProtNLM"/>
    </source>
</evidence>
<keyword evidence="3" id="KW-0804">Transcription</keyword>
<dbReference type="InterPro" id="IPR051127">
    <property type="entry name" value="Fungal_SecMet_Regulators"/>
</dbReference>
<evidence type="ECO:0000256" key="1">
    <source>
        <dbReference type="ARBA" id="ARBA00023015"/>
    </source>
</evidence>
<dbReference type="GeneID" id="25796977"/>
<evidence type="ECO:0000256" key="2">
    <source>
        <dbReference type="ARBA" id="ARBA00023125"/>
    </source>
</evidence>
<proteinExistence type="predicted"/>
<dbReference type="HOGENOM" id="CLU_804252_0_0_1"/>
<keyword evidence="7" id="KW-1185">Reference proteome</keyword>
<reference evidence="6 7" key="1">
    <citation type="journal article" date="2011" name="Genome Biol.">
        <title>Comparative genome sequence analysis underscores mycoparasitism as the ancestral life style of Trichoderma.</title>
        <authorList>
            <person name="Kubicek C.P."/>
            <person name="Herrera-Estrella A."/>
            <person name="Seidl-Seiboth V."/>
            <person name="Martinez D.A."/>
            <person name="Druzhinina I.S."/>
            <person name="Thon M."/>
            <person name="Zeilinger S."/>
            <person name="Casas-Flores S."/>
            <person name="Horwitz B.A."/>
            <person name="Mukherjee P.K."/>
            <person name="Mukherjee M."/>
            <person name="Kredics L."/>
            <person name="Alcaraz L.D."/>
            <person name="Aerts A."/>
            <person name="Antal Z."/>
            <person name="Atanasova L."/>
            <person name="Cervantes-Badillo M.G."/>
            <person name="Challacombe J."/>
            <person name="Chertkov O."/>
            <person name="McCluskey K."/>
            <person name="Coulpier F."/>
            <person name="Deshpande N."/>
            <person name="von Doehren H."/>
            <person name="Ebbole D.J."/>
            <person name="Esquivel-Naranjo E.U."/>
            <person name="Fekete E."/>
            <person name="Flipphi M."/>
            <person name="Glaser F."/>
            <person name="Gomez-Rodriguez E.Y."/>
            <person name="Gruber S."/>
            <person name="Han C."/>
            <person name="Henrissat B."/>
            <person name="Hermosa R."/>
            <person name="Hernandez-Onate M."/>
            <person name="Karaffa L."/>
            <person name="Kosti I."/>
            <person name="Le Crom S."/>
            <person name="Lindquist E."/>
            <person name="Lucas S."/>
            <person name="Luebeck M."/>
            <person name="Luebeck P.S."/>
            <person name="Margeot A."/>
            <person name="Metz B."/>
            <person name="Misra M."/>
            <person name="Nevalainen H."/>
            <person name="Omann M."/>
            <person name="Packer N."/>
            <person name="Perrone G."/>
            <person name="Uresti-Rivera E.E."/>
            <person name="Salamov A."/>
            <person name="Schmoll M."/>
            <person name="Seiboth B."/>
            <person name="Shapiro H."/>
            <person name="Sukno S."/>
            <person name="Tamayo-Ramos J.A."/>
            <person name="Tisch D."/>
            <person name="Wiest A."/>
            <person name="Wilkinson H.H."/>
            <person name="Zhang M."/>
            <person name="Coutinho P.M."/>
            <person name="Kenerley C.M."/>
            <person name="Monte E."/>
            <person name="Baker S.E."/>
            <person name="Grigoriev I.V."/>
        </authorList>
    </citation>
    <scope>NUCLEOTIDE SEQUENCE [LARGE SCALE GENOMIC DNA]</scope>
    <source>
        <strain evidence="7">Gv29-8 / FGSC 10586</strain>
    </source>
</reference>
<dbReference type="OMA" id="SEIPKYC"/>
<keyword evidence="4" id="KW-0539">Nucleus</keyword>
<dbReference type="InParanoid" id="G9MQ62"/>
<dbReference type="Proteomes" id="UP000007115">
    <property type="component" value="Unassembled WGS sequence"/>
</dbReference>
<accession>G9MQ62</accession>
<comment type="caution">
    <text evidence="6">The sequence shown here is derived from an EMBL/GenBank/DDBJ whole genome shotgun (WGS) entry which is preliminary data.</text>
</comment>
<dbReference type="GO" id="GO:0000435">
    <property type="term" value="P:positive regulation of transcription from RNA polymerase II promoter by galactose"/>
    <property type="evidence" value="ECO:0007669"/>
    <property type="project" value="TreeGrafter"/>
</dbReference>
<dbReference type="VEuPathDB" id="FungiDB:TRIVIDRAFT_67649"/>
<dbReference type="RefSeq" id="XP_013958211.1">
    <property type="nucleotide sequence ID" value="XM_014102736.1"/>
</dbReference>
<dbReference type="PANTHER" id="PTHR47424">
    <property type="entry name" value="REGULATORY PROTEIN GAL4"/>
    <property type="match status" value="1"/>
</dbReference>
<evidence type="ECO:0000313" key="6">
    <source>
        <dbReference type="EMBL" id="EHK24010.1"/>
    </source>
</evidence>
<evidence type="ECO:0000313" key="7">
    <source>
        <dbReference type="Proteomes" id="UP000007115"/>
    </source>
</evidence>
<name>G9MQ62_HYPVG</name>
<dbReference type="STRING" id="413071.G9MQ62"/>
<protein>
    <recommendedName>
        <fullName evidence="8">Transcription factor domain-containing protein</fullName>
    </recommendedName>
</protein>
<dbReference type="AlphaFoldDB" id="G9MQ62"/>